<organism evidence="1 2">
    <name type="scientific">Anaerospora hongkongensis</name>
    <dbReference type="NCBI Taxonomy" id="244830"/>
    <lineage>
        <taxon>Bacteria</taxon>
        <taxon>Bacillati</taxon>
        <taxon>Bacillota</taxon>
        <taxon>Negativicutes</taxon>
        <taxon>Selenomonadales</taxon>
        <taxon>Sporomusaceae</taxon>
        <taxon>Anaerospora</taxon>
    </lineage>
</organism>
<dbReference type="RefSeq" id="WP_132077868.1">
    <property type="nucleotide sequence ID" value="NZ_DAIMLW010000002.1"/>
</dbReference>
<accession>A0A4V2Q8S9</accession>
<protein>
    <submittedName>
        <fullName evidence="1">Uncharacterized protein</fullName>
    </submittedName>
</protein>
<dbReference type="EMBL" id="SLUI01000004">
    <property type="protein sequence ID" value="TCL38217.1"/>
    <property type="molecule type" value="Genomic_DNA"/>
</dbReference>
<dbReference type="AlphaFoldDB" id="A0A4V2Q8S9"/>
<evidence type="ECO:0000313" key="2">
    <source>
        <dbReference type="Proteomes" id="UP000295063"/>
    </source>
</evidence>
<reference evidence="1 2" key="1">
    <citation type="submission" date="2019-03" db="EMBL/GenBank/DDBJ databases">
        <title>Genomic Encyclopedia of Type Strains, Phase IV (KMG-IV): sequencing the most valuable type-strain genomes for metagenomic binning, comparative biology and taxonomic classification.</title>
        <authorList>
            <person name="Goeker M."/>
        </authorList>
    </citation>
    <scope>NUCLEOTIDE SEQUENCE [LARGE SCALE GENOMIC DNA]</scope>
    <source>
        <strain evidence="1 2">DSM 15969</strain>
    </source>
</reference>
<evidence type="ECO:0000313" key="1">
    <source>
        <dbReference type="EMBL" id="TCL38217.1"/>
    </source>
</evidence>
<comment type="caution">
    <text evidence="1">The sequence shown here is derived from an EMBL/GenBank/DDBJ whole genome shotgun (WGS) entry which is preliminary data.</text>
</comment>
<dbReference type="Proteomes" id="UP000295063">
    <property type="component" value="Unassembled WGS sequence"/>
</dbReference>
<sequence>MEQQIKKLLNRLAFLGYGSFEIKSIFRYAAGSECLDEMSYTQLKRVKAHLEKYEQLGSNFVAAYSK</sequence>
<dbReference type="OrthoDB" id="1629734at2"/>
<keyword evidence="2" id="KW-1185">Reference proteome</keyword>
<gene>
    <name evidence="1" type="ORF">EV210_104186</name>
</gene>
<name>A0A4V2Q8S9_9FIRM</name>
<proteinExistence type="predicted"/>